<evidence type="ECO:0000256" key="6">
    <source>
        <dbReference type="ARBA" id="ARBA00023204"/>
    </source>
</evidence>
<proteinExistence type="inferred from homology"/>
<dbReference type="Gene3D" id="1.20.1440.120">
    <property type="entry name" value="Recombination protein O, C-terminal domain"/>
    <property type="match status" value="1"/>
</dbReference>
<organism evidence="10 11">
    <name type="scientific">Pseudomonas peli</name>
    <dbReference type="NCBI Taxonomy" id="592361"/>
    <lineage>
        <taxon>Bacteria</taxon>
        <taxon>Pseudomonadati</taxon>
        <taxon>Pseudomonadota</taxon>
        <taxon>Gammaproteobacteria</taxon>
        <taxon>Pseudomonadales</taxon>
        <taxon>Pseudomonadaceae</taxon>
        <taxon>Pseudomonas</taxon>
    </lineage>
</organism>
<evidence type="ECO:0000256" key="2">
    <source>
        <dbReference type="ARBA" id="ARBA00007452"/>
    </source>
</evidence>
<sequence length="232" mass="25264">MLADSQPAYVLHSRAYRESSALVDFLTPKGRLRAVLRGARGKAGSLARPFIPLDAEFRGRGELKNVGRLEPAGIPNLLTGEALFSGLYLNELLIRLLPAEDPHPAVFDHYAMTVLALAEGRPLEPLLRSFEWRLLDELGYGFALNLDSEGQPIVASGLYRLHTEAGLVPIGQLQPGAFQGVELLAMAEADWAVPGALAAAKRLMRQALAPHLGGRPLVSRELFMTLKEPSRD</sequence>
<dbReference type="Pfam" id="PF11967">
    <property type="entry name" value="RecO_N"/>
    <property type="match status" value="1"/>
</dbReference>
<dbReference type="SUPFAM" id="SSF50249">
    <property type="entry name" value="Nucleic acid-binding proteins"/>
    <property type="match status" value="1"/>
</dbReference>
<evidence type="ECO:0000256" key="4">
    <source>
        <dbReference type="ARBA" id="ARBA00022763"/>
    </source>
</evidence>
<dbReference type="InterPro" id="IPR022572">
    <property type="entry name" value="DNA_rep/recomb_RecO_N"/>
</dbReference>
<evidence type="ECO:0000256" key="3">
    <source>
        <dbReference type="ARBA" id="ARBA00021310"/>
    </source>
</evidence>
<comment type="function">
    <text evidence="1 8">Involved in DNA repair and RecF pathway recombination.</text>
</comment>
<dbReference type="Gene3D" id="2.40.50.140">
    <property type="entry name" value="Nucleic acid-binding proteins"/>
    <property type="match status" value="1"/>
</dbReference>
<keyword evidence="5 8" id="KW-0233">DNA recombination</keyword>
<keyword evidence="6 8" id="KW-0234">DNA repair</keyword>
<evidence type="ECO:0000256" key="7">
    <source>
        <dbReference type="ARBA" id="ARBA00033409"/>
    </source>
</evidence>
<accession>A0AB37Z7Z0</accession>
<dbReference type="InterPro" id="IPR003717">
    <property type="entry name" value="RecO"/>
</dbReference>
<evidence type="ECO:0000313" key="11">
    <source>
        <dbReference type="Proteomes" id="UP000242418"/>
    </source>
</evidence>
<dbReference type="Pfam" id="PF02565">
    <property type="entry name" value="RecO_C"/>
    <property type="match status" value="1"/>
</dbReference>
<comment type="similarity">
    <text evidence="2 8">Belongs to the RecO family.</text>
</comment>
<dbReference type="PANTHER" id="PTHR33991">
    <property type="entry name" value="DNA REPAIR PROTEIN RECO"/>
    <property type="match status" value="1"/>
</dbReference>
<name>A0AB37Z7Z0_9PSED</name>
<dbReference type="InterPro" id="IPR042242">
    <property type="entry name" value="RecO_C"/>
</dbReference>
<evidence type="ECO:0000313" key="10">
    <source>
        <dbReference type="EMBL" id="SCW61976.1"/>
    </source>
</evidence>
<evidence type="ECO:0000256" key="5">
    <source>
        <dbReference type="ARBA" id="ARBA00023172"/>
    </source>
</evidence>
<reference evidence="10 11" key="1">
    <citation type="submission" date="2016-10" db="EMBL/GenBank/DDBJ databases">
        <authorList>
            <person name="Varghese N."/>
            <person name="Submissions S."/>
        </authorList>
    </citation>
    <scope>NUCLEOTIDE SEQUENCE [LARGE SCALE GENOMIC DNA]</scope>
    <source>
        <strain evidence="10 11">DSM 17833</strain>
    </source>
</reference>
<evidence type="ECO:0000256" key="1">
    <source>
        <dbReference type="ARBA" id="ARBA00003065"/>
    </source>
</evidence>
<evidence type="ECO:0000259" key="9">
    <source>
        <dbReference type="Pfam" id="PF11967"/>
    </source>
</evidence>
<dbReference type="NCBIfam" id="TIGR00613">
    <property type="entry name" value="reco"/>
    <property type="match status" value="1"/>
</dbReference>
<dbReference type="RefSeq" id="WP_090252028.1">
    <property type="nucleotide sequence ID" value="NZ_FMTL01000002.1"/>
</dbReference>
<dbReference type="InterPro" id="IPR012340">
    <property type="entry name" value="NA-bd_OB-fold"/>
</dbReference>
<dbReference type="GO" id="GO:0006302">
    <property type="term" value="P:double-strand break repair"/>
    <property type="evidence" value="ECO:0007669"/>
    <property type="project" value="TreeGrafter"/>
</dbReference>
<dbReference type="Proteomes" id="UP000242418">
    <property type="component" value="Unassembled WGS sequence"/>
</dbReference>
<comment type="caution">
    <text evidence="10">The sequence shown here is derived from an EMBL/GenBank/DDBJ whole genome shotgun (WGS) entry which is preliminary data.</text>
</comment>
<dbReference type="GO" id="GO:0006310">
    <property type="term" value="P:DNA recombination"/>
    <property type="evidence" value="ECO:0007669"/>
    <property type="project" value="UniProtKB-UniRule"/>
</dbReference>
<protein>
    <recommendedName>
        <fullName evidence="3 8">DNA repair protein RecO</fullName>
    </recommendedName>
    <alternativeName>
        <fullName evidence="7 8">Recombination protein O</fullName>
    </alternativeName>
</protein>
<keyword evidence="4 8" id="KW-0227">DNA damage</keyword>
<dbReference type="GO" id="GO:0043590">
    <property type="term" value="C:bacterial nucleoid"/>
    <property type="evidence" value="ECO:0007669"/>
    <property type="project" value="TreeGrafter"/>
</dbReference>
<dbReference type="EMBL" id="FMTL01000002">
    <property type="protein sequence ID" value="SCW61976.1"/>
    <property type="molecule type" value="Genomic_DNA"/>
</dbReference>
<dbReference type="HAMAP" id="MF_00201">
    <property type="entry name" value="RecO"/>
    <property type="match status" value="1"/>
</dbReference>
<dbReference type="InterPro" id="IPR037278">
    <property type="entry name" value="ARFGAP/RecO"/>
</dbReference>
<evidence type="ECO:0000256" key="8">
    <source>
        <dbReference type="HAMAP-Rule" id="MF_00201"/>
    </source>
</evidence>
<feature type="domain" description="DNA replication/recombination mediator RecO N-terminal" evidence="9">
    <location>
        <begin position="5"/>
        <end position="71"/>
    </location>
</feature>
<dbReference type="AlphaFoldDB" id="A0AB37Z7Z0"/>
<dbReference type="SUPFAM" id="SSF57863">
    <property type="entry name" value="ArfGap/RecO-like zinc finger"/>
    <property type="match status" value="1"/>
</dbReference>
<keyword evidence="11" id="KW-1185">Reference proteome</keyword>
<dbReference type="PANTHER" id="PTHR33991:SF1">
    <property type="entry name" value="DNA REPAIR PROTEIN RECO"/>
    <property type="match status" value="1"/>
</dbReference>
<gene>
    <name evidence="8" type="primary">recO</name>
    <name evidence="10" type="ORF">SAMN05216370_2211</name>
</gene>